<dbReference type="SMART" id="SM00034">
    <property type="entry name" value="CLECT"/>
    <property type="match status" value="1"/>
</dbReference>
<dbReference type="InterPro" id="IPR016187">
    <property type="entry name" value="CTDL_fold"/>
</dbReference>
<evidence type="ECO:0000259" key="2">
    <source>
        <dbReference type="PROSITE" id="PS50041"/>
    </source>
</evidence>
<sequence length="225" mass="25003">MCKRPLSSEFPPRPGSLLTASFSGSCYWTVSNRNMMTTWHEAFTKCSDLGAHLLIIDSQEEKEFLSTYSKGTNKWIGLKHNPTEGGGFDSHVDGTPLSHTNWADGEPNNHEGREECVEMVSSPSGTYSWWNDLNCDAHQDWICKIVKGKEPVEPRVAPTPLPGTTALLFTSRRKGSNRARRTCSGKQVPLQLHSSSVSLLLSDFQDISSLVGLVPVLFQIKPLLW</sequence>
<dbReference type="PROSITE" id="PS00615">
    <property type="entry name" value="C_TYPE_LECTIN_1"/>
    <property type="match status" value="1"/>
</dbReference>
<organism evidence="3 4">
    <name type="scientific">Salarias fasciatus</name>
    <name type="common">Jewelled blenny</name>
    <name type="synonym">Blennius fasciatus</name>
    <dbReference type="NCBI Taxonomy" id="181472"/>
    <lineage>
        <taxon>Eukaryota</taxon>
        <taxon>Metazoa</taxon>
        <taxon>Chordata</taxon>
        <taxon>Craniata</taxon>
        <taxon>Vertebrata</taxon>
        <taxon>Euteleostomi</taxon>
        <taxon>Actinopterygii</taxon>
        <taxon>Neopterygii</taxon>
        <taxon>Teleostei</taxon>
        <taxon>Neoteleostei</taxon>
        <taxon>Acanthomorphata</taxon>
        <taxon>Ovalentaria</taxon>
        <taxon>Blenniimorphae</taxon>
        <taxon>Blenniiformes</taxon>
        <taxon>Blennioidei</taxon>
        <taxon>Blenniidae</taxon>
        <taxon>Salariinae</taxon>
        <taxon>Salarias</taxon>
    </lineage>
</organism>
<keyword evidence="1" id="KW-1015">Disulfide bond</keyword>
<dbReference type="InParanoid" id="A0A672FNL4"/>
<proteinExistence type="predicted"/>
<dbReference type="InterPro" id="IPR001304">
    <property type="entry name" value="C-type_lectin-like"/>
</dbReference>
<keyword evidence="4" id="KW-1185">Reference proteome</keyword>
<dbReference type="AlphaFoldDB" id="A0A672FNL4"/>
<evidence type="ECO:0000313" key="4">
    <source>
        <dbReference type="Proteomes" id="UP000472267"/>
    </source>
</evidence>
<name>A0A672FNL4_SALFA</name>
<dbReference type="InterPro" id="IPR016186">
    <property type="entry name" value="C-type_lectin-like/link_sf"/>
</dbReference>
<dbReference type="InterPro" id="IPR050111">
    <property type="entry name" value="C-type_lectin/snaclec_domain"/>
</dbReference>
<dbReference type="InterPro" id="IPR018378">
    <property type="entry name" value="C-type_lectin_CS"/>
</dbReference>
<dbReference type="Ensembl" id="ENSSFAT00005007977.1">
    <property type="protein sequence ID" value="ENSSFAP00005007587.1"/>
    <property type="gene ID" value="ENSSFAG00005004496.1"/>
</dbReference>
<reference evidence="3" key="1">
    <citation type="submission" date="2025-08" db="UniProtKB">
        <authorList>
            <consortium name="Ensembl"/>
        </authorList>
    </citation>
    <scope>IDENTIFICATION</scope>
</reference>
<dbReference type="Proteomes" id="UP000472267">
    <property type="component" value="Unassembled WGS sequence"/>
</dbReference>
<dbReference type="PANTHER" id="PTHR22803">
    <property type="entry name" value="MANNOSE, PHOSPHOLIPASE, LECTIN RECEPTOR RELATED"/>
    <property type="match status" value="1"/>
</dbReference>
<evidence type="ECO:0000256" key="1">
    <source>
        <dbReference type="ARBA" id="ARBA00023157"/>
    </source>
</evidence>
<dbReference type="PROSITE" id="PS51257">
    <property type="entry name" value="PROKAR_LIPOPROTEIN"/>
    <property type="match status" value="1"/>
</dbReference>
<dbReference type="Pfam" id="PF00059">
    <property type="entry name" value="Lectin_C"/>
    <property type="match status" value="1"/>
</dbReference>
<protein>
    <recommendedName>
        <fullName evidence="2">C-type lectin domain-containing protein</fullName>
    </recommendedName>
</protein>
<reference evidence="3" key="2">
    <citation type="submission" date="2025-09" db="UniProtKB">
        <authorList>
            <consortium name="Ensembl"/>
        </authorList>
    </citation>
    <scope>IDENTIFICATION</scope>
</reference>
<dbReference type="SUPFAM" id="SSF56436">
    <property type="entry name" value="C-type lectin-like"/>
    <property type="match status" value="1"/>
</dbReference>
<dbReference type="PROSITE" id="PS50041">
    <property type="entry name" value="C_TYPE_LECTIN_2"/>
    <property type="match status" value="1"/>
</dbReference>
<accession>A0A672FNL4</accession>
<evidence type="ECO:0000313" key="3">
    <source>
        <dbReference type="Ensembl" id="ENSSFAP00005007587.1"/>
    </source>
</evidence>
<dbReference type="Gene3D" id="3.10.100.10">
    <property type="entry name" value="Mannose-Binding Protein A, subunit A"/>
    <property type="match status" value="1"/>
</dbReference>
<feature type="domain" description="C-type lectin" evidence="2">
    <location>
        <begin position="22"/>
        <end position="144"/>
    </location>
</feature>